<dbReference type="InterPro" id="IPR018247">
    <property type="entry name" value="EF_Hand_1_Ca_BS"/>
</dbReference>
<dbReference type="EMBL" id="JNBR01000050">
    <property type="protein sequence ID" value="OQR99627.1"/>
    <property type="molecule type" value="Genomic_DNA"/>
</dbReference>
<dbReference type="PANTHER" id="PTHR44324">
    <property type="entry name" value="WD40 REPEAT DOMAIN 95"/>
    <property type="match status" value="1"/>
</dbReference>
<dbReference type="InterPro" id="IPR036322">
    <property type="entry name" value="WD40_repeat_dom_sf"/>
</dbReference>
<dbReference type="PROSITE" id="PS50082">
    <property type="entry name" value="WD_REPEATS_2"/>
    <property type="match status" value="1"/>
</dbReference>
<dbReference type="Pfam" id="PF00400">
    <property type="entry name" value="WD40"/>
    <property type="match status" value="2"/>
</dbReference>
<dbReference type="InterPro" id="IPR011992">
    <property type="entry name" value="EF-hand-dom_pair"/>
</dbReference>
<feature type="compositionally biased region" description="Low complexity" evidence="4">
    <location>
        <begin position="1075"/>
        <end position="1087"/>
    </location>
</feature>
<dbReference type="SUPFAM" id="SSF47473">
    <property type="entry name" value="EF-hand"/>
    <property type="match status" value="1"/>
</dbReference>
<dbReference type="InterPro" id="IPR015943">
    <property type="entry name" value="WD40/YVTN_repeat-like_dom_sf"/>
</dbReference>
<proteinExistence type="predicted"/>
<evidence type="ECO:0000256" key="2">
    <source>
        <dbReference type="ARBA" id="ARBA00022837"/>
    </source>
</evidence>
<organism evidence="6 7">
    <name type="scientific">Achlya hypogyna</name>
    <name type="common">Oomycete</name>
    <name type="synonym">Protoachlya hypogyna</name>
    <dbReference type="NCBI Taxonomy" id="1202772"/>
    <lineage>
        <taxon>Eukaryota</taxon>
        <taxon>Sar</taxon>
        <taxon>Stramenopiles</taxon>
        <taxon>Oomycota</taxon>
        <taxon>Saprolegniomycetes</taxon>
        <taxon>Saprolegniales</taxon>
        <taxon>Achlyaceae</taxon>
        <taxon>Achlya</taxon>
    </lineage>
</organism>
<dbReference type="InterPro" id="IPR051242">
    <property type="entry name" value="WD-EF-hand_domain"/>
</dbReference>
<dbReference type="Proteomes" id="UP000243579">
    <property type="component" value="Unassembled WGS sequence"/>
</dbReference>
<feature type="domain" description="EF-hand" evidence="5">
    <location>
        <begin position="1364"/>
        <end position="1397"/>
    </location>
</feature>
<dbReference type="Pfam" id="PF13499">
    <property type="entry name" value="EF-hand_7"/>
    <property type="match status" value="1"/>
</dbReference>
<feature type="domain" description="EF-hand" evidence="5">
    <location>
        <begin position="1216"/>
        <end position="1251"/>
    </location>
</feature>
<sequence length="1397" mass="157149">MATKTTPSCLDVMMRLRIEDLADLKADFDAHEGGLDLRTFVSLLLDRLEWTDTTVVALVHELTELFDTIAIIRHGVMEWEDFTNAIIDAGMSTSAEELAWRDLRYEENAAFVDTSSRQPRHIEYIPELKRLFVFEGTRPVLQVYDPAAILALETGVDDHDPSTAAMTTLPLLHEVHPLCYQPGYRRDQDEVRSERSPVQVIKYLSGLDILVVAAGDLKLTFWSPNVLLTGDAPEPIHVATIDHPARVLEWAPIPSHLFSVATDHTILVWTITMKRKKSCGAQRTGVLRRHRDIVQDVLLVNEDTFVSCAMDSLILVWDPTTLELKSTRRGHTRGVRKLVKHSDTVFVSSGFEMDMLGWDVSGLSIAPIFRLPGHVAPIRSVHMIPHLGQAISLDEEGYFKWWNLNNLVAMDDNDRCLQTFRFGNDQYPWKPNAFTLFANGATILATGFHMKWIHRIRLKPKHFASNAALFNRTTCTLLTTTDRDIHISSATTGALLHVFRGLCRTDITHVVLDARHRKFIAATIGGDVVVCNYETGALLKTFPRHHAQVSCMIYCNEDACVLTASWDRSLRLYDDDSPKPLLRCITDAHDSDIKCLAYSYHLGLVATGAADGSLKIWDYVYFLLEQRYRDYCIDVTAVAFLDPHPIVIAGYDNGVLVMYSVRPVDTPTRLCHFSTDVNSPTASVTTLQVLYDAFGGAMVAEGIASGQQLVFAGDQNGMLRCWDVYPLLRQYDIGAADERKLPHTSKSYNPRRRIEREGKSTLRTPEDAESTPETPEEFGQQPPLVAAWQAHQMGIKRCTIVEAPVMCLLTCSFDKSTKVWALDGTLLGVLGGAWQLSIDVSESTTIKWAQATALWNELKTTKLDKSTNRRLERHRSMPSLASLGSLASLELPTSLRTPPPSTEKERLFGQLHGDMTWKKSDIQMARELAWDAEAEKYKARMIRIFRQKQTKKQPDDLGEILGSATAGPHVLESLASDHRSETPLATMLPRLTSNQLSQMNFDDKDNWSVNSLNRQKLSYHHLYTENTRNQRNGQNKKQPKLLLETIDTSPSAFLLQHLGPEAPRKPTPKVRLKHPPTLAPSASAPTLLERDKPRRLSSLRLEKMQNSAQATSLNGIINAAASTLASKATPKPQTTTSPLKTLERYATLFGAPVPQPKAKPSPEKPPRKPLAAAAHVVLPAMVPKAARPPLPGSVREMVEADRKLLHQPFFGPYPRDHVLEVCKIFVRIDVDNSGVIETAEFVDKLSQLQNDDWRDALHTVFNELDRDHNGQLDMPELLKAMFPKATVRVRDEMLQFAKIAVAAERHEKAKVRELSPQALADITALFHLFDVDNSGAIEPMELLRQFRTNEKLFYSRSPDRFGKWQLEDIVQIFQQYDSNANASLELDEFIELFRDSF</sequence>
<dbReference type="OrthoDB" id="186625at2759"/>
<reference evidence="6 7" key="1">
    <citation type="journal article" date="2014" name="Genome Biol. Evol.">
        <title>The secreted proteins of Achlya hypogyna and Thraustotheca clavata identify the ancestral oomycete secretome and reveal gene acquisitions by horizontal gene transfer.</title>
        <authorList>
            <person name="Misner I."/>
            <person name="Blouin N."/>
            <person name="Leonard G."/>
            <person name="Richards T.A."/>
            <person name="Lane C.E."/>
        </authorList>
    </citation>
    <scope>NUCLEOTIDE SEQUENCE [LARGE SCALE GENOMIC DNA]</scope>
    <source>
        <strain evidence="6 7">ATCC 48635</strain>
    </source>
</reference>
<dbReference type="Pfam" id="PF13202">
    <property type="entry name" value="EF-hand_5"/>
    <property type="match status" value="1"/>
</dbReference>
<dbReference type="SUPFAM" id="SSF50978">
    <property type="entry name" value="WD40 repeat-like"/>
    <property type="match status" value="1"/>
</dbReference>
<feature type="domain" description="EF-hand" evidence="5">
    <location>
        <begin position="1252"/>
        <end position="1287"/>
    </location>
</feature>
<feature type="repeat" description="WD" evidence="3">
    <location>
        <begin position="586"/>
        <end position="618"/>
    </location>
</feature>
<dbReference type="STRING" id="1202772.A0A1V9ZNR5"/>
<evidence type="ECO:0000313" key="7">
    <source>
        <dbReference type="Proteomes" id="UP000243579"/>
    </source>
</evidence>
<dbReference type="SMART" id="SM00320">
    <property type="entry name" value="WD40"/>
    <property type="match status" value="11"/>
</dbReference>
<feature type="region of interest" description="Disordered" evidence="4">
    <location>
        <begin position="742"/>
        <end position="779"/>
    </location>
</feature>
<dbReference type="PROSITE" id="PS50222">
    <property type="entry name" value="EF_HAND_2"/>
    <property type="match status" value="4"/>
</dbReference>
<feature type="domain" description="EF-hand" evidence="5">
    <location>
        <begin position="1317"/>
        <end position="1352"/>
    </location>
</feature>
<dbReference type="PROSITE" id="PS50294">
    <property type="entry name" value="WD_REPEATS_REGION"/>
    <property type="match status" value="1"/>
</dbReference>
<evidence type="ECO:0000259" key="5">
    <source>
        <dbReference type="PROSITE" id="PS50222"/>
    </source>
</evidence>
<dbReference type="InterPro" id="IPR002048">
    <property type="entry name" value="EF_hand_dom"/>
</dbReference>
<dbReference type="Gene3D" id="1.10.238.10">
    <property type="entry name" value="EF-hand"/>
    <property type="match status" value="2"/>
</dbReference>
<accession>A0A1V9ZNR5</accession>
<evidence type="ECO:0000256" key="1">
    <source>
        <dbReference type="ARBA" id="ARBA00022737"/>
    </source>
</evidence>
<feature type="region of interest" description="Disordered" evidence="4">
    <location>
        <begin position="1058"/>
        <end position="1092"/>
    </location>
</feature>
<protein>
    <recommendedName>
        <fullName evidence="5">EF-hand domain-containing protein</fullName>
    </recommendedName>
</protein>
<dbReference type="Gene3D" id="2.130.10.10">
    <property type="entry name" value="YVTN repeat-like/Quinoprotein amine dehydrogenase"/>
    <property type="match status" value="3"/>
</dbReference>
<feature type="compositionally biased region" description="Basic and acidic residues" evidence="4">
    <location>
        <begin position="752"/>
        <end position="766"/>
    </location>
</feature>
<dbReference type="PANTHER" id="PTHR44324:SF4">
    <property type="entry name" value="WD40 REPEAT DOMAIN 95"/>
    <property type="match status" value="1"/>
</dbReference>
<evidence type="ECO:0000256" key="4">
    <source>
        <dbReference type="SAM" id="MobiDB-lite"/>
    </source>
</evidence>
<keyword evidence="7" id="KW-1185">Reference proteome</keyword>
<keyword evidence="3" id="KW-0853">WD repeat</keyword>
<gene>
    <name evidence="6" type="ORF">ACHHYP_05427</name>
</gene>
<keyword evidence="2" id="KW-0106">Calcium</keyword>
<evidence type="ECO:0000256" key="3">
    <source>
        <dbReference type="PROSITE-ProRule" id="PRU00221"/>
    </source>
</evidence>
<dbReference type="SMART" id="SM00054">
    <property type="entry name" value="EFh"/>
    <property type="match status" value="4"/>
</dbReference>
<comment type="caution">
    <text evidence="6">The sequence shown here is derived from an EMBL/GenBank/DDBJ whole genome shotgun (WGS) entry which is preliminary data.</text>
</comment>
<feature type="compositionally biased region" description="Acidic residues" evidence="4">
    <location>
        <begin position="767"/>
        <end position="776"/>
    </location>
</feature>
<evidence type="ECO:0000313" key="6">
    <source>
        <dbReference type="EMBL" id="OQR99627.1"/>
    </source>
</evidence>
<dbReference type="GO" id="GO:0005509">
    <property type="term" value="F:calcium ion binding"/>
    <property type="evidence" value="ECO:0007669"/>
    <property type="project" value="InterPro"/>
</dbReference>
<dbReference type="PROSITE" id="PS00018">
    <property type="entry name" value="EF_HAND_1"/>
    <property type="match status" value="3"/>
</dbReference>
<keyword evidence="1" id="KW-0677">Repeat</keyword>
<name>A0A1V9ZNR5_ACHHY</name>
<dbReference type="InterPro" id="IPR001680">
    <property type="entry name" value="WD40_rpt"/>
</dbReference>